<dbReference type="RefSeq" id="WP_137060853.1">
    <property type="nucleotide sequence ID" value="NZ_PNXQ01000005.1"/>
</dbReference>
<dbReference type="Gene3D" id="3.40.30.10">
    <property type="entry name" value="Glutaredoxin"/>
    <property type="match status" value="1"/>
</dbReference>
<dbReference type="Pfam" id="PF00255">
    <property type="entry name" value="GSHPx"/>
    <property type="match status" value="1"/>
</dbReference>
<organism evidence="6 7">
    <name type="scientific">Paenibacillus terrae</name>
    <dbReference type="NCBI Taxonomy" id="159743"/>
    <lineage>
        <taxon>Bacteria</taxon>
        <taxon>Bacillati</taxon>
        <taxon>Bacillota</taxon>
        <taxon>Bacilli</taxon>
        <taxon>Bacillales</taxon>
        <taxon>Paenibacillaceae</taxon>
        <taxon>Paenibacillus</taxon>
    </lineage>
</organism>
<comment type="similarity">
    <text evidence="1 5">Belongs to the glutathione peroxidase family.</text>
</comment>
<dbReference type="FunFam" id="3.40.30.10:FF:000010">
    <property type="entry name" value="Glutathione peroxidase"/>
    <property type="match status" value="1"/>
</dbReference>
<dbReference type="PANTHER" id="PTHR11592:SF78">
    <property type="entry name" value="GLUTATHIONE PEROXIDASE"/>
    <property type="match status" value="1"/>
</dbReference>
<evidence type="ECO:0000256" key="3">
    <source>
        <dbReference type="ARBA" id="ARBA00023002"/>
    </source>
</evidence>
<accession>A0A4U2Q1J8</accession>
<evidence type="ECO:0000313" key="7">
    <source>
        <dbReference type="Proteomes" id="UP000308114"/>
    </source>
</evidence>
<dbReference type="GO" id="GO:0034599">
    <property type="term" value="P:cellular response to oxidative stress"/>
    <property type="evidence" value="ECO:0007669"/>
    <property type="project" value="TreeGrafter"/>
</dbReference>
<dbReference type="SUPFAM" id="SSF52833">
    <property type="entry name" value="Thioredoxin-like"/>
    <property type="match status" value="1"/>
</dbReference>
<evidence type="ECO:0000256" key="4">
    <source>
        <dbReference type="PIRSR" id="PIRSR000303-1"/>
    </source>
</evidence>
<dbReference type="PIRSF" id="PIRSF000303">
    <property type="entry name" value="Glutathion_perox"/>
    <property type="match status" value="1"/>
</dbReference>
<dbReference type="AlphaFoldDB" id="A0A4U2Q1J8"/>
<dbReference type="CDD" id="cd00340">
    <property type="entry name" value="GSH_Peroxidase"/>
    <property type="match status" value="1"/>
</dbReference>
<dbReference type="InterPro" id="IPR029760">
    <property type="entry name" value="GPX_CS"/>
</dbReference>
<keyword evidence="2 5" id="KW-0575">Peroxidase</keyword>
<dbReference type="Proteomes" id="UP000308114">
    <property type="component" value="Unassembled WGS sequence"/>
</dbReference>
<gene>
    <name evidence="6" type="ORF">C1I60_05670</name>
</gene>
<dbReference type="InterPro" id="IPR000889">
    <property type="entry name" value="Glutathione_peroxidase"/>
</dbReference>
<feature type="active site" evidence="4">
    <location>
        <position position="35"/>
    </location>
</feature>
<evidence type="ECO:0000256" key="5">
    <source>
        <dbReference type="RuleBase" id="RU000499"/>
    </source>
</evidence>
<dbReference type="PRINTS" id="PR01011">
    <property type="entry name" value="GLUTPROXDASE"/>
</dbReference>
<dbReference type="PROSITE" id="PS51355">
    <property type="entry name" value="GLUTATHIONE_PEROXID_3"/>
    <property type="match status" value="1"/>
</dbReference>
<dbReference type="EMBL" id="PNXQ01000005">
    <property type="protein sequence ID" value="TKH45927.1"/>
    <property type="molecule type" value="Genomic_DNA"/>
</dbReference>
<comment type="caution">
    <text evidence="6">The sequence shown here is derived from an EMBL/GenBank/DDBJ whole genome shotgun (WGS) entry which is preliminary data.</text>
</comment>
<keyword evidence="3 5" id="KW-0560">Oxidoreductase</keyword>
<dbReference type="PANTHER" id="PTHR11592">
    <property type="entry name" value="GLUTATHIONE PEROXIDASE"/>
    <property type="match status" value="1"/>
</dbReference>
<sequence>MSIYDFQATSINGKPIKLSDYSGKVLLIVNTASKCSFSRQFADLQKLYESRREQGFGILAFPCNQFNEKEPGSNSEVQGVCQINHGVTFTLFEKTDVRGPSPHPLFQYLTQQAPFQGFDTQTKDGQWMEDFLRDKYPEIYAGDGIKWNFSKFLIDRDGHVNGRFESTTEPFEIDSIIESLL</sequence>
<dbReference type="InterPro" id="IPR036249">
    <property type="entry name" value="Thioredoxin-like_sf"/>
</dbReference>
<reference evidence="6 7" key="1">
    <citation type="submission" date="2018-01" db="EMBL/GenBank/DDBJ databases">
        <title>Bacillales members from the olive rhizosphere are effective biological control agents against Verticillium dahliae.</title>
        <authorList>
            <person name="Gomez-Lama C."/>
            <person name="Legarda G."/>
            <person name="Ruano-Rosa D."/>
            <person name="Pizarro-Tobias P."/>
            <person name="Valverde-Corredor A."/>
            <person name="Niqui J.L."/>
            <person name="Trivino J.C."/>
            <person name="Roca A."/>
            <person name="Mercado-Blanco J."/>
        </authorList>
    </citation>
    <scope>NUCLEOTIDE SEQUENCE [LARGE SCALE GENOMIC DNA]</scope>
    <source>
        <strain evidence="6 7">PIC167</strain>
    </source>
</reference>
<evidence type="ECO:0000256" key="2">
    <source>
        <dbReference type="ARBA" id="ARBA00022559"/>
    </source>
</evidence>
<name>A0A4U2Q1J8_9BACL</name>
<dbReference type="PROSITE" id="PS00763">
    <property type="entry name" value="GLUTATHIONE_PEROXID_2"/>
    <property type="match status" value="1"/>
</dbReference>
<protein>
    <recommendedName>
        <fullName evidence="5">Glutathione peroxidase</fullName>
    </recommendedName>
</protein>
<dbReference type="GO" id="GO:0004601">
    <property type="term" value="F:peroxidase activity"/>
    <property type="evidence" value="ECO:0007669"/>
    <property type="project" value="UniProtKB-KW"/>
</dbReference>
<proteinExistence type="inferred from homology"/>
<evidence type="ECO:0000313" key="6">
    <source>
        <dbReference type="EMBL" id="TKH45927.1"/>
    </source>
</evidence>
<evidence type="ECO:0000256" key="1">
    <source>
        <dbReference type="ARBA" id="ARBA00006926"/>
    </source>
</evidence>